<dbReference type="GO" id="GO:0006352">
    <property type="term" value="P:DNA-templated transcription initiation"/>
    <property type="evidence" value="ECO:0007669"/>
    <property type="project" value="InterPro"/>
</dbReference>
<dbReference type="InterPro" id="IPR039425">
    <property type="entry name" value="RNA_pol_sigma-70-like"/>
</dbReference>
<dbReference type="Proteomes" id="UP000557307">
    <property type="component" value="Unassembled WGS sequence"/>
</dbReference>
<gene>
    <name evidence="7" type="ORF">HNQ92_003831</name>
</gene>
<dbReference type="InterPro" id="IPR013249">
    <property type="entry name" value="RNA_pol_sigma70_r4_t2"/>
</dbReference>
<dbReference type="CDD" id="cd06171">
    <property type="entry name" value="Sigma70_r4"/>
    <property type="match status" value="1"/>
</dbReference>
<dbReference type="PANTHER" id="PTHR43133">
    <property type="entry name" value="RNA POLYMERASE ECF-TYPE SIGMA FACTO"/>
    <property type="match status" value="1"/>
</dbReference>
<keyword evidence="3" id="KW-0731">Sigma factor</keyword>
<dbReference type="SUPFAM" id="SSF88946">
    <property type="entry name" value="Sigma2 domain of RNA polymerase sigma factors"/>
    <property type="match status" value="1"/>
</dbReference>
<dbReference type="GO" id="GO:0016987">
    <property type="term" value="F:sigma factor activity"/>
    <property type="evidence" value="ECO:0007669"/>
    <property type="project" value="UniProtKB-KW"/>
</dbReference>
<accession>A0A840TPI0</accession>
<keyword evidence="2" id="KW-0805">Transcription regulation</keyword>
<dbReference type="PANTHER" id="PTHR43133:SF46">
    <property type="entry name" value="RNA POLYMERASE SIGMA-70 FACTOR ECF SUBFAMILY"/>
    <property type="match status" value="1"/>
</dbReference>
<protein>
    <submittedName>
        <fullName evidence="7">RNA polymerase sigma factor (Sigma-70 family)</fullName>
    </submittedName>
</protein>
<keyword evidence="8" id="KW-1185">Reference proteome</keyword>
<reference evidence="7 8" key="1">
    <citation type="submission" date="2020-08" db="EMBL/GenBank/DDBJ databases">
        <title>Genomic Encyclopedia of Type Strains, Phase IV (KMG-IV): sequencing the most valuable type-strain genomes for metagenomic binning, comparative biology and taxonomic classification.</title>
        <authorList>
            <person name="Goeker M."/>
        </authorList>
    </citation>
    <scope>NUCLEOTIDE SEQUENCE [LARGE SCALE GENOMIC DNA]</scope>
    <source>
        <strain evidence="7 8">DSM 105074</strain>
    </source>
</reference>
<dbReference type="GO" id="GO:0003677">
    <property type="term" value="F:DNA binding"/>
    <property type="evidence" value="ECO:0007669"/>
    <property type="project" value="InterPro"/>
</dbReference>
<dbReference type="AlphaFoldDB" id="A0A840TPI0"/>
<dbReference type="InterPro" id="IPR014284">
    <property type="entry name" value="RNA_pol_sigma-70_dom"/>
</dbReference>
<dbReference type="InterPro" id="IPR013325">
    <property type="entry name" value="RNA_pol_sigma_r2"/>
</dbReference>
<comment type="caution">
    <text evidence="7">The sequence shown here is derived from an EMBL/GenBank/DDBJ whole genome shotgun (WGS) entry which is preliminary data.</text>
</comment>
<evidence type="ECO:0000313" key="7">
    <source>
        <dbReference type="EMBL" id="MBB5285671.1"/>
    </source>
</evidence>
<sequence length="187" mass="22286">MSTTTEVTELWLAFKKGDKEAFNRLASLFYQTLYSYGTKLTPDRGLVEDCIQDLFFELWQRRTFLGATEHVKFYLLKALRRKIYHEKKTQDKWNAQAVEAQDEQAFVGEFSVEKNIIDLETSELHLKKLHHVLAKLSKRQREIIYLKFYQEMDYEQIANVMSINYQSVRNLLHTALRELKEAWVQEP</sequence>
<dbReference type="Pfam" id="PF04542">
    <property type="entry name" value="Sigma70_r2"/>
    <property type="match status" value="1"/>
</dbReference>
<dbReference type="NCBIfam" id="TIGR02937">
    <property type="entry name" value="sigma70-ECF"/>
    <property type="match status" value="1"/>
</dbReference>
<evidence type="ECO:0000313" key="8">
    <source>
        <dbReference type="Proteomes" id="UP000557307"/>
    </source>
</evidence>
<proteinExistence type="inferred from homology"/>
<evidence type="ECO:0000256" key="1">
    <source>
        <dbReference type="ARBA" id="ARBA00010641"/>
    </source>
</evidence>
<comment type="similarity">
    <text evidence="1">Belongs to the sigma-70 factor family. ECF subfamily.</text>
</comment>
<feature type="domain" description="RNA polymerase sigma factor 70 region 4 type 2" evidence="6">
    <location>
        <begin position="127"/>
        <end position="179"/>
    </location>
</feature>
<evidence type="ECO:0000259" key="5">
    <source>
        <dbReference type="Pfam" id="PF04542"/>
    </source>
</evidence>
<evidence type="ECO:0000256" key="4">
    <source>
        <dbReference type="ARBA" id="ARBA00023163"/>
    </source>
</evidence>
<dbReference type="Gene3D" id="1.10.10.10">
    <property type="entry name" value="Winged helix-like DNA-binding domain superfamily/Winged helix DNA-binding domain"/>
    <property type="match status" value="1"/>
</dbReference>
<dbReference type="Pfam" id="PF08281">
    <property type="entry name" value="Sigma70_r4_2"/>
    <property type="match status" value="1"/>
</dbReference>
<keyword evidence="4" id="KW-0804">Transcription</keyword>
<organism evidence="7 8">
    <name type="scientific">Rhabdobacter roseus</name>
    <dbReference type="NCBI Taxonomy" id="1655419"/>
    <lineage>
        <taxon>Bacteria</taxon>
        <taxon>Pseudomonadati</taxon>
        <taxon>Bacteroidota</taxon>
        <taxon>Cytophagia</taxon>
        <taxon>Cytophagales</taxon>
        <taxon>Cytophagaceae</taxon>
        <taxon>Rhabdobacter</taxon>
    </lineage>
</organism>
<dbReference type="EMBL" id="JACHGF010000006">
    <property type="protein sequence ID" value="MBB5285671.1"/>
    <property type="molecule type" value="Genomic_DNA"/>
</dbReference>
<dbReference type="RefSeq" id="WP_184176060.1">
    <property type="nucleotide sequence ID" value="NZ_JACHGF010000006.1"/>
</dbReference>
<evidence type="ECO:0000256" key="3">
    <source>
        <dbReference type="ARBA" id="ARBA00023082"/>
    </source>
</evidence>
<dbReference type="InterPro" id="IPR013324">
    <property type="entry name" value="RNA_pol_sigma_r3/r4-like"/>
</dbReference>
<evidence type="ECO:0000259" key="6">
    <source>
        <dbReference type="Pfam" id="PF08281"/>
    </source>
</evidence>
<dbReference type="SUPFAM" id="SSF88659">
    <property type="entry name" value="Sigma3 and sigma4 domains of RNA polymerase sigma factors"/>
    <property type="match status" value="1"/>
</dbReference>
<evidence type="ECO:0000256" key="2">
    <source>
        <dbReference type="ARBA" id="ARBA00023015"/>
    </source>
</evidence>
<dbReference type="InterPro" id="IPR007627">
    <property type="entry name" value="RNA_pol_sigma70_r2"/>
</dbReference>
<feature type="domain" description="RNA polymerase sigma-70 region 2" evidence="5">
    <location>
        <begin position="29"/>
        <end position="91"/>
    </location>
</feature>
<dbReference type="Gene3D" id="1.10.1740.10">
    <property type="match status" value="1"/>
</dbReference>
<name>A0A840TPI0_9BACT</name>
<dbReference type="InterPro" id="IPR036388">
    <property type="entry name" value="WH-like_DNA-bd_sf"/>
</dbReference>